<dbReference type="PROSITE" id="PS50949">
    <property type="entry name" value="HTH_GNTR"/>
    <property type="match status" value="1"/>
</dbReference>
<dbReference type="PANTHER" id="PTHR43537">
    <property type="entry name" value="TRANSCRIPTIONAL REGULATOR, GNTR FAMILY"/>
    <property type="match status" value="1"/>
</dbReference>
<gene>
    <name evidence="5" type="ORF">EUU25_08815</name>
</gene>
<sequence length="251" mass="27899">MCPAISAANANFRVHSAGDAVMNDSEINGGRGAATNSELPKAVDVAYRTLREWILQGQLVAGQSLPEAELAVKIGVSRTPVREAIGRLSAEGLVVMERYRKHVVAEFNEADRVEIMELKAVIEGRAAARAATRLSDSQVSYLRDLSDRMERAVREQGDAAHPLFDELNREFHALIWRAADSPRGERILETALSSPFNVLGRLDATLAQSMERACWYHHEIVSAFESRDPERARTQMVAHELSLITTHFPER</sequence>
<dbReference type="InterPro" id="IPR011711">
    <property type="entry name" value="GntR_C"/>
</dbReference>
<dbReference type="KEGG" id="slaa:EUU25_08815"/>
<feature type="domain" description="HTH gntR-type" evidence="4">
    <location>
        <begin position="40"/>
        <end position="107"/>
    </location>
</feature>
<keyword evidence="3" id="KW-0804">Transcription</keyword>
<dbReference type="PRINTS" id="PR00035">
    <property type="entry name" value="HTHGNTR"/>
</dbReference>
<dbReference type="Gene3D" id="1.20.120.530">
    <property type="entry name" value="GntR ligand-binding domain-like"/>
    <property type="match status" value="1"/>
</dbReference>
<dbReference type="Pfam" id="PF07729">
    <property type="entry name" value="FCD"/>
    <property type="match status" value="1"/>
</dbReference>
<dbReference type="GO" id="GO:0003677">
    <property type="term" value="F:DNA binding"/>
    <property type="evidence" value="ECO:0007669"/>
    <property type="project" value="UniProtKB-KW"/>
</dbReference>
<accession>A0A6I6L8P1</accession>
<name>A0A6I6L8P1_9SPHN</name>
<dbReference type="SUPFAM" id="SSF48008">
    <property type="entry name" value="GntR ligand-binding domain-like"/>
    <property type="match status" value="1"/>
</dbReference>
<dbReference type="InterPro" id="IPR000524">
    <property type="entry name" value="Tscrpt_reg_HTH_GntR"/>
</dbReference>
<dbReference type="SMART" id="SM00345">
    <property type="entry name" value="HTH_GNTR"/>
    <property type="match status" value="1"/>
</dbReference>
<dbReference type="Pfam" id="PF00392">
    <property type="entry name" value="GntR"/>
    <property type="match status" value="1"/>
</dbReference>
<dbReference type="InterPro" id="IPR036390">
    <property type="entry name" value="WH_DNA-bd_sf"/>
</dbReference>
<proteinExistence type="predicted"/>
<evidence type="ECO:0000256" key="3">
    <source>
        <dbReference type="ARBA" id="ARBA00023163"/>
    </source>
</evidence>
<dbReference type="AlphaFoldDB" id="A0A6I6L8P1"/>
<dbReference type="Gene3D" id="1.10.10.10">
    <property type="entry name" value="Winged helix-like DNA-binding domain superfamily/Winged helix DNA-binding domain"/>
    <property type="match status" value="1"/>
</dbReference>
<evidence type="ECO:0000256" key="1">
    <source>
        <dbReference type="ARBA" id="ARBA00023015"/>
    </source>
</evidence>
<dbReference type="SMART" id="SM00895">
    <property type="entry name" value="FCD"/>
    <property type="match status" value="1"/>
</dbReference>
<dbReference type="InterPro" id="IPR008920">
    <property type="entry name" value="TF_FadR/GntR_C"/>
</dbReference>
<evidence type="ECO:0000259" key="4">
    <source>
        <dbReference type="PROSITE" id="PS50949"/>
    </source>
</evidence>
<keyword evidence="2" id="KW-0238">DNA-binding</keyword>
<dbReference type="InterPro" id="IPR036388">
    <property type="entry name" value="WH-like_DNA-bd_sf"/>
</dbReference>
<keyword evidence="1" id="KW-0805">Transcription regulation</keyword>
<protein>
    <submittedName>
        <fullName evidence="5">GntR family transcriptional regulator</fullName>
    </submittedName>
</protein>
<evidence type="ECO:0000313" key="6">
    <source>
        <dbReference type="Proteomes" id="UP000428803"/>
    </source>
</evidence>
<dbReference type="SUPFAM" id="SSF46785">
    <property type="entry name" value="Winged helix' DNA-binding domain"/>
    <property type="match status" value="1"/>
</dbReference>
<reference evidence="6" key="1">
    <citation type="submission" date="2019-01" db="EMBL/GenBank/DDBJ databases">
        <title>Sphingorhabdus lacus sp.nov., isolated from an oligotrophic freshwater lake.</title>
        <authorList>
            <person name="Park M."/>
        </authorList>
    </citation>
    <scope>NUCLEOTIDE SEQUENCE [LARGE SCALE GENOMIC DNA]</scope>
    <source>
        <strain evidence="6">IMCC1753</strain>
    </source>
</reference>
<dbReference type="GO" id="GO:0003700">
    <property type="term" value="F:DNA-binding transcription factor activity"/>
    <property type="evidence" value="ECO:0007669"/>
    <property type="project" value="InterPro"/>
</dbReference>
<evidence type="ECO:0000256" key="2">
    <source>
        <dbReference type="ARBA" id="ARBA00023125"/>
    </source>
</evidence>
<dbReference type="EMBL" id="CP035733">
    <property type="protein sequence ID" value="QGY80711.1"/>
    <property type="molecule type" value="Genomic_DNA"/>
</dbReference>
<keyword evidence="6" id="KW-1185">Reference proteome</keyword>
<organism evidence="5 6">
    <name type="scientific">Sphingorhabdus lacus</name>
    <dbReference type="NCBI Taxonomy" id="392610"/>
    <lineage>
        <taxon>Bacteria</taxon>
        <taxon>Pseudomonadati</taxon>
        <taxon>Pseudomonadota</taxon>
        <taxon>Alphaproteobacteria</taxon>
        <taxon>Sphingomonadales</taxon>
        <taxon>Sphingomonadaceae</taxon>
        <taxon>Sphingorhabdus</taxon>
    </lineage>
</organism>
<dbReference type="CDD" id="cd07377">
    <property type="entry name" value="WHTH_GntR"/>
    <property type="match status" value="1"/>
</dbReference>
<dbReference type="Proteomes" id="UP000428803">
    <property type="component" value="Chromosome"/>
</dbReference>
<dbReference type="PANTHER" id="PTHR43537:SF5">
    <property type="entry name" value="UXU OPERON TRANSCRIPTIONAL REGULATOR"/>
    <property type="match status" value="1"/>
</dbReference>
<evidence type="ECO:0000313" key="5">
    <source>
        <dbReference type="EMBL" id="QGY80711.1"/>
    </source>
</evidence>